<dbReference type="InterPro" id="IPR029058">
    <property type="entry name" value="AB_hydrolase_fold"/>
</dbReference>
<keyword evidence="2" id="KW-0378">Hydrolase</keyword>
<dbReference type="InterPro" id="IPR000073">
    <property type="entry name" value="AB_hydrolase_1"/>
</dbReference>
<evidence type="ECO:0000313" key="2">
    <source>
        <dbReference type="EMBL" id="SDE24469.1"/>
    </source>
</evidence>
<dbReference type="Pfam" id="PF12697">
    <property type="entry name" value="Abhydrolase_6"/>
    <property type="match status" value="1"/>
</dbReference>
<dbReference type="AlphaFoldDB" id="A0A1G7BBM7"/>
<dbReference type="EMBL" id="FNAD01000016">
    <property type="protein sequence ID" value="SDE24469.1"/>
    <property type="molecule type" value="Genomic_DNA"/>
</dbReference>
<evidence type="ECO:0000313" key="3">
    <source>
        <dbReference type="Proteomes" id="UP000198949"/>
    </source>
</evidence>
<proteinExistence type="predicted"/>
<gene>
    <name evidence="2" type="ORF">SAMN05216270_11661</name>
</gene>
<keyword evidence="3" id="KW-1185">Reference proteome</keyword>
<feature type="domain" description="AB hydrolase-1" evidence="1">
    <location>
        <begin position="33"/>
        <end position="249"/>
    </location>
</feature>
<accession>A0A1G7BBM7</accession>
<organism evidence="2 3">
    <name type="scientific">Glycomyces harbinensis</name>
    <dbReference type="NCBI Taxonomy" id="58114"/>
    <lineage>
        <taxon>Bacteria</taxon>
        <taxon>Bacillati</taxon>
        <taxon>Actinomycetota</taxon>
        <taxon>Actinomycetes</taxon>
        <taxon>Glycomycetales</taxon>
        <taxon>Glycomycetaceae</taxon>
        <taxon>Glycomyces</taxon>
    </lineage>
</organism>
<sequence length="261" mass="28187">MRCGPEDRTLDLPVPSALLLGGGQNRFVDDLLLVLVHSPLTGAQAWRPAAVALRSMGRRVAVPDFEAVFERDGPYHQAVASAVADQIDAHPGMRVVLVAHSGAGALLPAITASVGSAIGAVFVDALLPHPSRTWFDTVPRELRDRLASLAEGDRLPKWSDWFPPAAVAALLPEAAQREAFIAALPRMPLSYFAETAPDPQAWPPRWCAYVRCSEAYDAEAAEAARAGWPVRRVEGDHLSLLTRPEETARVIDAIVAASERR</sequence>
<dbReference type="STRING" id="58114.SAMN05216270_11661"/>
<dbReference type="SUPFAM" id="SSF53474">
    <property type="entry name" value="alpha/beta-Hydrolases"/>
    <property type="match status" value="1"/>
</dbReference>
<protein>
    <submittedName>
        <fullName evidence="2">Alpha/beta hydrolase family protein</fullName>
    </submittedName>
</protein>
<reference evidence="3" key="1">
    <citation type="submission" date="2016-10" db="EMBL/GenBank/DDBJ databases">
        <authorList>
            <person name="Varghese N."/>
            <person name="Submissions S."/>
        </authorList>
    </citation>
    <scope>NUCLEOTIDE SEQUENCE [LARGE SCALE GENOMIC DNA]</scope>
    <source>
        <strain evidence="3">CGMCC 4.3516</strain>
    </source>
</reference>
<dbReference type="Proteomes" id="UP000198949">
    <property type="component" value="Unassembled WGS sequence"/>
</dbReference>
<name>A0A1G7BBM7_9ACTN</name>
<evidence type="ECO:0000259" key="1">
    <source>
        <dbReference type="Pfam" id="PF12697"/>
    </source>
</evidence>
<dbReference type="GO" id="GO:0016787">
    <property type="term" value="F:hydrolase activity"/>
    <property type="evidence" value="ECO:0007669"/>
    <property type="project" value="UniProtKB-KW"/>
</dbReference>
<dbReference type="Gene3D" id="3.40.50.1820">
    <property type="entry name" value="alpha/beta hydrolase"/>
    <property type="match status" value="1"/>
</dbReference>